<evidence type="ECO:0000313" key="2">
    <source>
        <dbReference type="Proteomes" id="UP000494214"/>
    </source>
</evidence>
<dbReference type="EMBL" id="CADIJM010000001">
    <property type="protein sequence ID" value="CAB3652748.1"/>
    <property type="molecule type" value="Genomic_DNA"/>
</dbReference>
<name>A0A6S6YYH0_9BURK</name>
<proteinExistence type="predicted"/>
<gene>
    <name evidence="1" type="ORF">LMG26690_00144</name>
</gene>
<protein>
    <submittedName>
        <fullName evidence="1">Uncharacterized protein</fullName>
    </submittedName>
</protein>
<sequence>MTMAFEFTPCGTQAPFLLSLLYSAGSGPAS</sequence>
<keyword evidence="2" id="KW-1185">Reference proteome</keyword>
<evidence type="ECO:0000313" key="1">
    <source>
        <dbReference type="EMBL" id="CAB3652748.1"/>
    </source>
</evidence>
<dbReference type="AlphaFoldDB" id="A0A6S6YYH0"/>
<accession>A0A6S6YYH0</accession>
<dbReference type="Proteomes" id="UP000494214">
    <property type="component" value="Unassembled WGS sequence"/>
</dbReference>
<organism evidence="1 2">
    <name type="scientific">Achromobacter animicus</name>
    <dbReference type="NCBI Taxonomy" id="1389935"/>
    <lineage>
        <taxon>Bacteria</taxon>
        <taxon>Pseudomonadati</taxon>
        <taxon>Pseudomonadota</taxon>
        <taxon>Betaproteobacteria</taxon>
        <taxon>Burkholderiales</taxon>
        <taxon>Alcaligenaceae</taxon>
        <taxon>Achromobacter</taxon>
    </lineage>
</organism>
<reference evidence="1 2" key="1">
    <citation type="submission" date="2020-04" db="EMBL/GenBank/DDBJ databases">
        <authorList>
            <person name="De Canck E."/>
        </authorList>
    </citation>
    <scope>NUCLEOTIDE SEQUENCE [LARGE SCALE GENOMIC DNA]</scope>
    <source>
        <strain evidence="1 2">LMG 26690</strain>
    </source>
</reference>